<accession>L8WKR1</accession>
<dbReference type="AlphaFoldDB" id="L8WKR1"/>
<comment type="caution">
    <text evidence="2">The sequence shown here is derived from an EMBL/GenBank/DDBJ whole genome shotgun (WGS) entry which is preliminary data.</text>
</comment>
<dbReference type="EMBL" id="AFRT01002653">
    <property type="protein sequence ID" value="ELU37398.1"/>
    <property type="molecule type" value="Genomic_DNA"/>
</dbReference>
<evidence type="ECO:0000256" key="1">
    <source>
        <dbReference type="SAM" id="MobiDB-lite"/>
    </source>
</evidence>
<proteinExistence type="predicted"/>
<reference evidence="2 3" key="1">
    <citation type="journal article" date="2013" name="Nat. Commun.">
        <title>The evolution and pathogenic mechanisms of the rice sheath blight pathogen.</title>
        <authorList>
            <person name="Zheng A."/>
            <person name="Lin R."/>
            <person name="Xu L."/>
            <person name="Qin P."/>
            <person name="Tang C."/>
            <person name="Ai P."/>
            <person name="Zhang D."/>
            <person name="Liu Y."/>
            <person name="Sun Z."/>
            <person name="Feng H."/>
            <person name="Wang Y."/>
            <person name="Chen Y."/>
            <person name="Liang X."/>
            <person name="Fu R."/>
            <person name="Li Q."/>
            <person name="Zhang J."/>
            <person name="Yu X."/>
            <person name="Xie Z."/>
            <person name="Ding L."/>
            <person name="Guan P."/>
            <person name="Tang J."/>
            <person name="Liang Y."/>
            <person name="Wang S."/>
            <person name="Deng Q."/>
            <person name="Li S."/>
            <person name="Zhu J."/>
            <person name="Wang L."/>
            <person name="Liu H."/>
            <person name="Li P."/>
        </authorList>
    </citation>
    <scope>NUCLEOTIDE SEQUENCE [LARGE SCALE GENOMIC DNA]</scope>
    <source>
        <strain evidence="3">AG-1 IA</strain>
    </source>
</reference>
<gene>
    <name evidence="2" type="ORF">AG1IA_08560</name>
</gene>
<evidence type="ECO:0000313" key="2">
    <source>
        <dbReference type="EMBL" id="ELU37398.1"/>
    </source>
</evidence>
<organism evidence="2 3">
    <name type="scientific">Thanatephorus cucumeris (strain AG1-IA)</name>
    <name type="common">Rice sheath blight fungus</name>
    <name type="synonym">Rhizoctonia solani</name>
    <dbReference type="NCBI Taxonomy" id="983506"/>
    <lineage>
        <taxon>Eukaryota</taxon>
        <taxon>Fungi</taxon>
        <taxon>Dikarya</taxon>
        <taxon>Basidiomycota</taxon>
        <taxon>Agaricomycotina</taxon>
        <taxon>Agaricomycetes</taxon>
        <taxon>Cantharellales</taxon>
        <taxon>Ceratobasidiaceae</taxon>
        <taxon>Rhizoctonia</taxon>
        <taxon>Rhizoctonia solani AG-1</taxon>
    </lineage>
</organism>
<keyword evidence="3" id="KW-1185">Reference proteome</keyword>
<dbReference type="Proteomes" id="UP000011668">
    <property type="component" value="Unassembled WGS sequence"/>
</dbReference>
<protein>
    <submittedName>
        <fullName evidence="2">Uncharacterized protein</fullName>
    </submittedName>
</protein>
<feature type="region of interest" description="Disordered" evidence="1">
    <location>
        <begin position="48"/>
        <end position="71"/>
    </location>
</feature>
<name>L8WKR1_THACA</name>
<sequence length="71" mass="7827">MMAGINRSRVAMVPRCPGSRRGNHVEGHDRHQWVVAFAVTCRSRTAKRNTGMGKLRGFGRVPPPELGGRDS</sequence>
<feature type="region of interest" description="Disordered" evidence="1">
    <location>
        <begin position="1"/>
        <end position="26"/>
    </location>
</feature>
<evidence type="ECO:0000313" key="3">
    <source>
        <dbReference type="Proteomes" id="UP000011668"/>
    </source>
</evidence>
<dbReference type="HOGENOM" id="CLU_2741793_0_0_1"/>